<protein>
    <submittedName>
        <fullName evidence="3">Molybdenum cofactor cytidylyltransferase</fullName>
    </submittedName>
</protein>
<dbReference type="STRING" id="1429083.GCA_001885685_00417"/>
<keyword evidence="3" id="KW-0808">Transferase</keyword>
<dbReference type="AlphaFoldDB" id="A0A1H7Q453"/>
<reference evidence="3 4" key="1">
    <citation type="submission" date="2016-10" db="EMBL/GenBank/DDBJ databases">
        <authorList>
            <person name="de Groot N.N."/>
        </authorList>
    </citation>
    <scope>NUCLEOTIDE SEQUENCE [LARGE SCALE GENOMIC DNA]</scope>
    <source>
        <strain evidence="3 4">JCM 19513</strain>
    </source>
</reference>
<sequence length="200" mass="21363">MTPDNPVIGLLLAAGQGSRFGGDKLLQPLADGTPIGLQAARQLAAQVDELLCVVRPNDHALQALLSAEGFTVLPNPEHLTGLSSSLKAGVAARPNAAYWLVGLGDMPFIQPATYSSIRAALNQQLKQPTHTQRLLRTRLNQHTHGHPCALPQRYRAELMALSGDSGAAKLFKQAKSCDVQLLDTDDSGVLRDIDVPADLH</sequence>
<keyword evidence="4" id="KW-1185">Reference proteome</keyword>
<proteinExistence type="predicted"/>
<organism evidence="3 4">
    <name type="scientific">Atopomonas hussainii</name>
    <dbReference type="NCBI Taxonomy" id="1429083"/>
    <lineage>
        <taxon>Bacteria</taxon>
        <taxon>Pseudomonadati</taxon>
        <taxon>Pseudomonadota</taxon>
        <taxon>Gammaproteobacteria</taxon>
        <taxon>Pseudomonadales</taxon>
        <taxon>Pseudomonadaceae</taxon>
        <taxon>Atopomonas</taxon>
    </lineage>
</organism>
<dbReference type="EMBL" id="FOAS01000012">
    <property type="protein sequence ID" value="SEL42454.1"/>
    <property type="molecule type" value="Genomic_DNA"/>
</dbReference>
<keyword evidence="3" id="KW-0548">Nucleotidyltransferase</keyword>
<dbReference type="GO" id="GO:0016779">
    <property type="term" value="F:nucleotidyltransferase activity"/>
    <property type="evidence" value="ECO:0007669"/>
    <property type="project" value="UniProtKB-KW"/>
</dbReference>
<evidence type="ECO:0000256" key="1">
    <source>
        <dbReference type="ARBA" id="ARBA00022842"/>
    </source>
</evidence>
<dbReference type="InterPro" id="IPR029044">
    <property type="entry name" value="Nucleotide-diphossugar_trans"/>
</dbReference>
<accession>A0A1H7Q453</accession>
<name>A0A1H7Q453_9GAMM</name>
<dbReference type="SUPFAM" id="SSF53448">
    <property type="entry name" value="Nucleotide-diphospho-sugar transferases"/>
    <property type="match status" value="1"/>
</dbReference>
<evidence type="ECO:0000313" key="3">
    <source>
        <dbReference type="EMBL" id="SEL42454.1"/>
    </source>
</evidence>
<dbReference type="PANTHER" id="PTHR43777:SF1">
    <property type="entry name" value="MOLYBDENUM COFACTOR CYTIDYLYLTRANSFERASE"/>
    <property type="match status" value="1"/>
</dbReference>
<dbReference type="Pfam" id="PF12804">
    <property type="entry name" value="NTP_transf_3"/>
    <property type="match status" value="1"/>
</dbReference>
<dbReference type="Gene3D" id="3.90.550.10">
    <property type="entry name" value="Spore Coat Polysaccharide Biosynthesis Protein SpsA, Chain A"/>
    <property type="match status" value="1"/>
</dbReference>
<dbReference type="RefSeq" id="WP_074868980.1">
    <property type="nucleotide sequence ID" value="NZ_FOAS01000012.1"/>
</dbReference>
<evidence type="ECO:0000259" key="2">
    <source>
        <dbReference type="Pfam" id="PF12804"/>
    </source>
</evidence>
<evidence type="ECO:0000313" key="4">
    <source>
        <dbReference type="Proteomes" id="UP000185766"/>
    </source>
</evidence>
<dbReference type="Proteomes" id="UP000185766">
    <property type="component" value="Unassembled WGS sequence"/>
</dbReference>
<feature type="domain" description="MobA-like NTP transferase" evidence="2">
    <location>
        <begin position="9"/>
        <end position="174"/>
    </location>
</feature>
<dbReference type="InterPro" id="IPR025877">
    <property type="entry name" value="MobA-like_NTP_Trfase"/>
</dbReference>
<keyword evidence="1" id="KW-0460">Magnesium</keyword>
<gene>
    <name evidence="3" type="ORF">SAMN05216214_1127</name>
</gene>
<dbReference type="CDD" id="cd04182">
    <property type="entry name" value="GT_2_like_f"/>
    <property type="match status" value="1"/>
</dbReference>
<dbReference type="PANTHER" id="PTHR43777">
    <property type="entry name" value="MOLYBDENUM COFACTOR CYTIDYLYLTRANSFERASE"/>
    <property type="match status" value="1"/>
</dbReference>